<feature type="domain" description="AMP-dependent synthetase/ligase" evidence="3">
    <location>
        <begin position="12"/>
        <end position="368"/>
    </location>
</feature>
<dbReference type="Pfam" id="PF13193">
    <property type="entry name" value="AMP-binding_C"/>
    <property type="match status" value="1"/>
</dbReference>
<dbReference type="InterPro" id="IPR045851">
    <property type="entry name" value="AMP-bd_C_sf"/>
</dbReference>
<gene>
    <name evidence="5" type="ORF">GORHZ_217_00150</name>
</gene>
<reference evidence="5 6" key="1">
    <citation type="submission" date="2012-08" db="EMBL/GenBank/DDBJ databases">
        <title>Whole genome shotgun sequence of Gordonia rhizosphera NBRC 16068.</title>
        <authorList>
            <person name="Takarada H."/>
            <person name="Isaki S."/>
            <person name="Hosoyama A."/>
            <person name="Tsuchikane K."/>
            <person name="Katsumata H."/>
            <person name="Baba S."/>
            <person name="Ohji S."/>
            <person name="Yamazaki S."/>
            <person name="Fujita N."/>
        </authorList>
    </citation>
    <scope>NUCLEOTIDE SEQUENCE [LARGE SCALE GENOMIC DNA]</scope>
    <source>
        <strain evidence="5 6">NBRC 16068</strain>
    </source>
</reference>
<proteinExistence type="inferred from homology"/>
<evidence type="ECO:0000313" key="6">
    <source>
        <dbReference type="Proteomes" id="UP000008363"/>
    </source>
</evidence>
<dbReference type="EMBL" id="BAHC01000217">
    <property type="protein sequence ID" value="GAB93387.1"/>
    <property type="molecule type" value="Genomic_DNA"/>
</dbReference>
<evidence type="ECO:0000256" key="1">
    <source>
        <dbReference type="ARBA" id="ARBA00006432"/>
    </source>
</evidence>
<dbReference type="eggNOG" id="COG0318">
    <property type="taxonomic scope" value="Bacteria"/>
</dbReference>
<dbReference type="GO" id="GO:0006631">
    <property type="term" value="P:fatty acid metabolic process"/>
    <property type="evidence" value="ECO:0007669"/>
    <property type="project" value="TreeGrafter"/>
</dbReference>
<dbReference type="InterPro" id="IPR042099">
    <property type="entry name" value="ANL_N_sf"/>
</dbReference>
<protein>
    <submittedName>
        <fullName evidence="5">Putative acyl-CoA synthetase</fullName>
    </submittedName>
</protein>
<evidence type="ECO:0000259" key="4">
    <source>
        <dbReference type="Pfam" id="PF13193"/>
    </source>
</evidence>
<accession>K6WMN6</accession>
<comment type="similarity">
    <text evidence="1">Belongs to the ATP-dependent AMP-binding enzyme family.</text>
</comment>
<comment type="caution">
    <text evidence="5">The sequence shown here is derived from an EMBL/GenBank/DDBJ whole genome shotgun (WGS) entry which is preliminary data.</text>
</comment>
<dbReference type="NCBIfam" id="NF004837">
    <property type="entry name" value="PRK06187.1"/>
    <property type="match status" value="1"/>
</dbReference>
<keyword evidence="2" id="KW-0436">Ligase</keyword>
<dbReference type="InterPro" id="IPR020845">
    <property type="entry name" value="AMP-binding_CS"/>
</dbReference>
<dbReference type="PROSITE" id="PS00455">
    <property type="entry name" value="AMP_BINDING"/>
    <property type="match status" value="1"/>
</dbReference>
<evidence type="ECO:0000256" key="2">
    <source>
        <dbReference type="ARBA" id="ARBA00022598"/>
    </source>
</evidence>
<dbReference type="PANTHER" id="PTHR43201:SF5">
    <property type="entry name" value="MEDIUM-CHAIN ACYL-COA LIGASE ACSF2, MITOCHONDRIAL"/>
    <property type="match status" value="1"/>
</dbReference>
<evidence type="ECO:0000259" key="3">
    <source>
        <dbReference type="Pfam" id="PF00501"/>
    </source>
</evidence>
<organism evidence="5 6">
    <name type="scientific">Gordonia rhizosphera NBRC 16068</name>
    <dbReference type="NCBI Taxonomy" id="1108045"/>
    <lineage>
        <taxon>Bacteria</taxon>
        <taxon>Bacillati</taxon>
        <taxon>Actinomycetota</taxon>
        <taxon>Actinomycetes</taxon>
        <taxon>Mycobacteriales</taxon>
        <taxon>Gordoniaceae</taxon>
        <taxon>Gordonia</taxon>
    </lineage>
</organism>
<keyword evidence="6" id="KW-1185">Reference proteome</keyword>
<dbReference type="Gene3D" id="3.30.300.30">
    <property type="match status" value="1"/>
</dbReference>
<dbReference type="Gene3D" id="3.40.50.12780">
    <property type="entry name" value="N-terminal domain of ligase-like"/>
    <property type="match status" value="1"/>
</dbReference>
<sequence length="507" mass="54428">MSRPDVSISAWFAARADRSPHRRALTFEGITVTYAALLDRVERLAGGLAAAGVGAGDRVAFLGANQPALIETFLAANRLGAVFLPLNFRLAAPEIDFILADSEPAAIVADSAHRPVLDAIDSRSATRVCVDGTDAVGWTCMAELLVAAQAPARTAEEDDAAILMYTSGTTGRPKGVILTNGNLFWNNINLEHLYDVREDDVTLVVAPMFHIAGLNVTVFTTLFKGGEVRIHRSFDASAVLDEVERSSITTMFVVPAMLNAICARPDFAGRDLSSLRVVICGGAPVPEALLRRYADRGIGVLQGYGLTETSPAAIFLTAEHALSRIGSAGRPPLFVEVQLRTDDGTVITESGVRGEVCLRGPNVSPGYWNRPDATAEAHDADGWFHTGDIGVRDAEGFYAIVDRVKDMVITGGENVSPAEVENAVYTHPAVADVAVIGVPDERWGEAVTAVVVLRPDADLTLEQLRDHCSRSLARYKLPNRLILSDELPRNASGKVQKFRLTESIHAI</sequence>
<dbReference type="OrthoDB" id="9803968at2"/>
<dbReference type="InterPro" id="IPR025110">
    <property type="entry name" value="AMP-bd_C"/>
</dbReference>
<dbReference type="AlphaFoldDB" id="K6WMN6"/>
<dbReference type="Proteomes" id="UP000008363">
    <property type="component" value="Unassembled WGS sequence"/>
</dbReference>
<dbReference type="PANTHER" id="PTHR43201">
    <property type="entry name" value="ACYL-COA SYNTHETASE"/>
    <property type="match status" value="1"/>
</dbReference>
<dbReference type="CDD" id="cd17631">
    <property type="entry name" value="FACL_FadD13-like"/>
    <property type="match status" value="1"/>
</dbReference>
<dbReference type="RefSeq" id="WP_006338479.1">
    <property type="nucleotide sequence ID" value="NZ_BAHC01000217.1"/>
</dbReference>
<evidence type="ECO:0000313" key="5">
    <source>
        <dbReference type="EMBL" id="GAB93387.1"/>
    </source>
</evidence>
<dbReference type="SUPFAM" id="SSF56801">
    <property type="entry name" value="Acetyl-CoA synthetase-like"/>
    <property type="match status" value="1"/>
</dbReference>
<feature type="domain" description="AMP-binding enzyme C-terminal" evidence="4">
    <location>
        <begin position="419"/>
        <end position="494"/>
    </location>
</feature>
<name>K6WMN6_9ACTN</name>
<dbReference type="STRING" id="1108045.GORHZ_217_00150"/>
<dbReference type="InterPro" id="IPR000873">
    <property type="entry name" value="AMP-dep_synth/lig_dom"/>
</dbReference>
<dbReference type="FunFam" id="3.30.300.30:FF:000008">
    <property type="entry name" value="2,3-dihydroxybenzoate-AMP ligase"/>
    <property type="match status" value="1"/>
</dbReference>
<dbReference type="Pfam" id="PF00501">
    <property type="entry name" value="AMP-binding"/>
    <property type="match status" value="1"/>
</dbReference>
<dbReference type="GO" id="GO:0031956">
    <property type="term" value="F:medium-chain fatty acid-CoA ligase activity"/>
    <property type="evidence" value="ECO:0007669"/>
    <property type="project" value="TreeGrafter"/>
</dbReference>